<dbReference type="InterPro" id="IPR025354">
    <property type="entry name" value="DUF4258"/>
</dbReference>
<protein>
    <submittedName>
        <fullName evidence="1">DUF4258 domain-containing protein</fullName>
    </submittedName>
</protein>
<dbReference type="RefSeq" id="WP_214420453.1">
    <property type="nucleotide sequence ID" value="NZ_CP075546.1"/>
</dbReference>
<accession>A0A8E7B238</accession>
<reference evidence="1 2" key="1">
    <citation type="submission" date="2021-05" db="EMBL/GenBank/DDBJ databases">
        <title>A novel Methanospirillum isolate from a pyrite-forming mixed culture.</title>
        <authorList>
            <person name="Bunk B."/>
            <person name="Sproer C."/>
            <person name="Spring S."/>
            <person name="Pester M."/>
        </authorList>
    </citation>
    <scope>NUCLEOTIDE SEQUENCE [LARGE SCALE GENOMIC DNA]</scope>
    <source>
        <strain evidence="1 2">J.3.6.1-F.2.7.3</strain>
    </source>
</reference>
<keyword evidence="2" id="KW-1185">Reference proteome</keyword>
<dbReference type="Pfam" id="PF14076">
    <property type="entry name" value="DUF4258"/>
    <property type="match status" value="1"/>
</dbReference>
<dbReference type="KEGG" id="mrtj:KHC33_03855"/>
<proteinExistence type="predicted"/>
<dbReference type="Proteomes" id="UP000680656">
    <property type="component" value="Chromosome"/>
</dbReference>
<dbReference type="EMBL" id="CP075546">
    <property type="protein sequence ID" value="QVV89663.1"/>
    <property type="molecule type" value="Genomic_DNA"/>
</dbReference>
<evidence type="ECO:0000313" key="1">
    <source>
        <dbReference type="EMBL" id="QVV89663.1"/>
    </source>
</evidence>
<gene>
    <name evidence="1" type="ORF">KHC33_03855</name>
</gene>
<evidence type="ECO:0000313" key="2">
    <source>
        <dbReference type="Proteomes" id="UP000680656"/>
    </source>
</evidence>
<dbReference type="GeneID" id="65096289"/>
<name>A0A8E7B238_9EURY</name>
<organism evidence="1 2">
    <name type="scientific">Methanospirillum purgamenti</name>
    <dbReference type="NCBI Taxonomy" id="2834276"/>
    <lineage>
        <taxon>Archaea</taxon>
        <taxon>Methanobacteriati</taxon>
        <taxon>Methanobacteriota</taxon>
        <taxon>Stenosarchaea group</taxon>
        <taxon>Methanomicrobia</taxon>
        <taxon>Methanomicrobiales</taxon>
        <taxon>Methanospirillaceae</taxon>
        <taxon>Methanospirillum</taxon>
    </lineage>
</organism>
<dbReference type="AlphaFoldDB" id="A0A8E7B238"/>
<sequence length="99" mass="11473">MAIDVSGKKFITTIHAYQKMMERSILKEDVVICIKDGTIIRTYDDSKPFPAYLVSHVCKNRTIHVTYAINEAEETIVIITAYEPDPLLWDETYTYKVKK</sequence>